<feature type="transmembrane region" description="Helical" evidence="13">
    <location>
        <begin position="201"/>
        <end position="220"/>
    </location>
</feature>
<evidence type="ECO:0000256" key="9">
    <source>
        <dbReference type="ARBA" id="ARBA00022781"/>
    </source>
</evidence>
<dbReference type="InterPro" id="IPR022522">
    <property type="entry name" value="Flagellar_motor_stator_MotA"/>
</dbReference>
<keyword evidence="6" id="KW-0997">Cell inner membrane</keyword>
<dbReference type="GO" id="GO:0005886">
    <property type="term" value="C:plasma membrane"/>
    <property type="evidence" value="ECO:0007669"/>
    <property type="project" value="UniProtKB-SubCell"/>
</dbReference>
<dbReference type="KEGG" id="haa:A5892_13675"/>
<evidence type="ECO:0000256" key="3">
    <source>
        <dbReference type="ARBA" id="ARBA00022448"/>
    </source>
</evidence>
<evidence type="ECO:0000256" key="12">
    <source>
        <dbReference type="ARBA" id="ARBA00023136"/>
    </source>
</evidence>
<evidence type="ECO:0000313" key="17">
    <source>
        <dbReference type="Proteomes" id="UP000077875"/>
    </source>
</evidence>
<organism evidence="16 17">
    <name type="scientific">Halotalea alkalilenta</name>
    <dbReference type="NCBI Taxonomy" id="376489"/>
    <lineage>
        <taxon>Bacteria</taxon>
        <taxon>Pseudomonadati</taxon>
        <taxon>Pseudomonadota</taxon>
        <taxon>Gammaproteobacteria</taxon>
        <taxon>Oceanospirillales</taxon>
        <taxon>Halomonadaceae</taxon>
        <taxon>Halotalea</taxon>
    </lineage>
</organism>
<keyword evidence="11" id="KW-0406">Ion transport</keyword>
<evidence type="ECO:0000259" key="14">
    <source>
        <dbReference type="Pfam" id="PF01618"/>
    </source>
</evidence>
<dbReference type="PANTHER" id="PTHR30433">
    <property type="entry name" value="CHEMOTAXIS PROTEIN MOTA"/>
    <property type="match status" value="1"/>
</dbReference>
<feature type="domain" description="Motility protein A N-terminal" evidence="15">
    <location>
        <begin position="5"/>
        <end position="93"/>
    </location>
</feature>
<dbReference type="PANTHER" id="PTHR30433:SF4">
    <property type="entry name" value="MOTILITY PROTEIN A"/>
    <property type="match status" value="1"/>
</dbReference>
<keyword evidence="10 13" id="KW-1133">Transmembrane helix</keyword>
<keyword evidence="16" id="KW-0282">Flagellum</keyword>
<keyword evidence="17" id="KW-1185">Reference proteome</keyword>
<evidence type="ECO:0000256" key="5">
    <source>
        <dbReference type="ARBA" id="ARBA00022500"/>
    </source>
</evidence>
<keyword evidence="7 13" id="KW-0812">Transmembrane</keyword>
<evidence type="ECO:0000256" key="2">
    <source>
        <dbReference type="ARBA" id="ARBA00008038"/>
    </source>
</evidence>
<keyword evidence="4" id="KW-1003">Cell membrane</keyword>
<evidence type="ECO:0000256" key="6">
    <source>
        <dbReference type="ARBA" id="ARBA00022519"/>
    </source>
</evidence>
<dbReference type="Pfam" id="PF20560">
    <property type="entry name" value="MotA_N"/>
    <property type="match status" value="1"/>
</dbReference>
<keyword evidence="5" id="KW-0145">Chemotaxis</keyword>
<evidence type="ECO:0000256" key="4">
    <source>
        <dbReference type="ARBA" id="ARBA00022475"/>
    </source>
</evidence>
<reference evidence="16 17" key="1">
    <citation type="submission" date="2016-04" db="EMBL/GenBank/DDBJ databases">
        <title>Complete Genome Sequence of Halotalea alkalilenta IHB B 13600.</title>
        <authorList>
            <person name="Swarnkar M.K."/>
            <person name="Sharma A."/>
            <person name="Kaushal K."/>
            <person name="Soni R."/>
            <person name="Rana S."/>
            <person name="Singh A.K."/>
            <person name="Gulati A."/>
        </authorList>
    </citation>
    <scope>NUCLEOTIDE SEQUENCE [LARGE SCALE GENOMIC DNA]</scope>
    <source>
        <strain evidence="16 17">IHB B 13600</strain>
    </source>
</reference>
<keyword evidence="16" id="KW-0966">Cell projection</keyword>
<evidence type="ECO:0000256" key="13">
    <source>
        <dbReference type="SAM" id="Phobius"/>
    </source>
</evidence>
<feature type="domain" description="MotA/TolQ/ExbB proton channel" evidence="14">
    <location>
        <begin position="134"/>
        <end position="238"/>
    </location>
</feature>
<dbReference type="NCBIfam" id="TIGR03818">
    <property type="entry name" value="MotA1"/>
    <property type="match status" value="1"/>
</dbReference>
<sequence length="292" mass="31778">MLILLGFIAILVSVFGGFMLAGGHLSVLFQPVEFIIIFGAGFGAFIASNNGKGIKATLATLPKLRRSTRYDKPTCMALMALLYEILSKARQEGIMALEADIESPGESELFARYPQLRDDPLVLDFILDYLRLMLSGNMDVAEIEALMDHEIETFEHEAEIPANSLAMVADGMPAFGIVAAVMGVVHALGTEGLEPDQLGPLIAHAMVGTFLGILVAYGFVAPLATRARHQVSEAIKLLQCVKVTMLAHLSGYAPQISVEFGRKALFSSERPSFEELDRQVRDVRGAARQERL</sequence>
<keyword evidence="3" id="KW-0813">Transport</keyword>
<evidence type="ECO:0000313" key="16">
    <source>
        <dbReference type="EMBL" id="ANF59676.1"/>
    </source>
</evidence>
<evidence type="ECO:0000256" key="1">
    <source>
        <dbReference type="ARBA" id="ARBA00004429"/>
    </source>
</evidence>
<dbReference type="GO" id="GO:0006935">
    <property type="term" value="P:chemotaxis"/>
    <property type="evidence" value="ECO:0007669"/>
    <property type="project" value="UniProtKB-KW"/>
</dbReference>
<evidence type="ECO:0000256" key="7">
    <source>
        <dbReference type="ARBA" id="ARBA00022692"/>
    </source>
</evidence>
<dbReference type="RefSeq" id="WP_064124511.1">
    <property type="nucleotide sequence ID" value="NZ_CP015243.1"/>
</dbReference>
<dbReference type="InterPro" id="IPR047055">
    <property type="entry name" value="MotA-like"/>
</dbReference>
<comment type="similarity">
    <text evidence="2">Belongs to the MotA family.</text>
</comment>
<keyword evidence="16" id="KW-0969">Cilium</keyword>
<evidence type="ECO:0000259" key="15">
    <source>
        <dbReference type="Pfam" id="PF20560"/>
    </source>
</evidence>
<dbReference type="PROSITE" id="PS01307">
    <property type="entry name" value="MOTA"/>
    <property type="match status" value="1"/>
</dbReference>
<evidence type="ECO:0000256" key="10">
    <source>
        <dbReference type="ARBA" id="ARBA00022989"/>
    </source>
</evidence>
<feature type="transmembrane region" description="Helical" evidence="13">
    <location>
        <begin position="26"/>
        <end position="47"/>
    </location>
</feature>
<dbReference type="Pfam" id="PF01618">
    <property type="entry name" value="MotA_ExbB"/>
    <property type="match status" value="1"/>
</dbReference>
<dbReference type="STRING" id="376489.A5892_13675"/>
<dbReference type="Proteomes" id="UP000077875">
    <property type="component" value="Chromosome"/>
</dbReference>
<dbReference type="InterPro" id="IPR000540">
    <property type="entry name" value="Flag_MotA_CS"/>
</dbReference>
<proteinExistence type="inferred from homology"/>
<protein>
    <submittedName>
        <fullName evidence="16">Flagellar motor stator protein MotA</fullName>
    </submittedName>
</protein>
<dbReference type="GO" id="GO:0071978">
    <property type="term" value="P:bacterial-type flagellum-dependent swarming motility"/>
    <property type="evidence" value="ECO:0007669"/>
    <property type="project" value="InterPro"/>
</dbReference>
<gene>
    <name evidence="16" type="ORF">A5892_13675</name>
</gene>
<evidence type="ECO:0000256" key="8">
    <source>
        <dbReference type="ARBA" id="ARBA00022779"/>
    </source>
</evidence>
<dbReference type="EMBL" id="CP015243">
    <property type="protein sequence ID" value="ANF59676.1"/>
    <property type="molecule type" value="Genomic_DNA"/>
</dbReference>
<feature type="transmembrane region" description="Helical" evidence="13">
    <location>
        <begin position="171"/>
        <end position="189"/>
    </location>
</feature>
<keyword evidence="8" id="KW-0283">Flagellar rotation</keyword>
<dbReference type="InterPro" id="IPR046786">
    <property type="entry name" value="MotA_N"/>
</dbReference>
<comment type="subcellular location">
    <subcellularLocation>
        <location evidence="1">Cell inner membrane</location>
        <topology evidence="1">Multi-pass membrane protein</topology>
    </subcellularLocation>
</comment>
<evidence type="ECO:0000256" key="11">
    <source>
        <dbReference type="ARBA" id="ARBA00023065"/>
    </source>
</evidence>
<keyword evidence="9" id="KW-0375">Hydrogen ion transport</keyword>
<dbReference type="GO" id="GO:1902600">
    <property type="term" value="P:proton transmembrane transport"/>
    <property type="evidence" value="ECO:0007669"/>
    <property type="project" value="UniProtKB-KW"/>
</dbReference>
<keyword evidence="12 13" id="KW-0472">Membrane</keyword>
<dbReference type="AlphaFoldDB" id="A0A172YKG6"/>
<dbReference type="InterPro" id="IPR002898">
    <property type="entry name" value="MotA_ExbB_proton_chnl"/>
</dbReference>
<name>A0A172YKG6_9GAMM</name>
<accession>A0A172YKG6</accession>